<keyword evidence="3" id="KW-1185">Reference proteome</keyword>
<protein>
    <submittedName>
        <fullName evidence="2">Uncharacterized protein</fullName>
    </submittedName>
</protein>
<gene>
    <name evidence="2" type="ORF">BDZ94DRAFT_1310410</name>
</gene>
<keyword evidence="1" id="KW-0472">Membrane</keyword>
<dbReference type="EMBL" id="MU150281">
    <property type="protein sequence ID" value="KAF9461658.1"/>
    <property type="molecule type" value="Genomic_DNA"/>
</dbReference>
<accession>A0A9P5Y1N8</accession>
<feature type="transmembrane region" description="Helical" evidence="1">
    <location>
        <begin position="6"/>
        <end position="29"/>
    </location>
</feature>
<evidence type="ECO:0000313" key="2">
    <source>
        <dbReference type="EMBL" id="KAF9461658.1"/>
    </source>
</evidence>
<reference evidence="2" key="1">
    <citation type="submission" date="2020-11" db="EMBL/GenBank/DDBJ databases">
        <authorList>
            <consortium name="DOE Joint Genome Institute"/>
            <person name="Ahrendt S."/>
            <person name="Riley R."/>
            <person name="Andreopoulos W."/>
            <person name="Labutti K."/>
            <person name="Pangilinan J."/>
            <person name="Ruiz-Duenas F.J."/>
            <person name="Barrasa J.M."/>
            <person name="Sanchez-Garcia M."/>
            <person name="Camarero S."/>
            <person name="Miyauchi S."/>
            <person name="Serrano A."/>
            <person name="Linde D."/>
            <person name="Babiker R."/>
            <person name="Drula E."/>
            <person name="Ayuso-Fernandez I."/>
            <person name="Pacheco R."/>
            <person name="Padilla G."/>
            <person name="Ferreira P."/>
            <person name="Barriuso J."/>
            <person name="Kellner H."/>
            <person name="Castanera R."/>
            <person name="Alfaro M."/>
            <person name="Ramirez L."/>
            <person name="Pisabarro A.G."/>
            <person name="Kuo A."/>
            <person name="Tritt A."/>
            <person name="Lipzen A."/>
            <person name="He G."/>
            <person name="Yan M."/>
            <person name="Ng V."/>
            <person name="Cullen D."/>
            <person name="Martin F."/>
            <person name="Rosso M.-N."/>
            <person name="Henrissat B."/>
            <person name="Hibbett D."/>
            <person name="Martinez A.T."/>
            <person name="Grigoriev I.V."/>
        </authorList>
    </citation>
    <scope>NUCLEOTIDE SEQUENCE</scope>
    <source>
        <strain evidence="2">CBS 247.69</strain>
    </source>
</reference>
<comment type="caution">
    <text evidence="2">The sequence shown here is derived from an EMBL/GenBank/DDBJ whole genome shotgun (WGS) entry which is preliminary data.</text>
</comment>
<dbReference type="Proteomes" id="UP000807353">
    <property type="component" value="Unassembled WGS sequence"/>
</dbReference>
<evidence type="ECO:0000256" key="1">
    <source>
        <dbReference type="SAM" id="Phobius"/>
    </source>
</evidence>
<organism evidence="2 3">
    <name type="scientific">Collybia nuda</name>
    <dbReference type="NCBI Taxonomy" id="64659"/>
    <lineage>
        <taxon>Eukaryota</taxon>
        <taxon>Fungi</taxon>
        <taxon>Dikarya</taxon>
        <taxon>Basidiomycota</taxon>
        <taxon>Agaricomycotina</taxon>
        <taxon>Agaricomycetes</taxon>
        <taxon>Agaricomycetidae</taxon>
        <taxon>Agaricales</taxon>
        <taxon>Tricholomatineae</taxon>
        <taxon>Clitocybaceae</taxon>
        <taxon>Collybia</taxon>
    </lineage>
</organism>
<name>A0A9P5Y1N8_9AGAR</name>
<keyword evidence="1" id="KW-0812">Transmembrane</keyword>
<proteinExistence type="predicted"/>
<sequence length="289" mass="32209">MLAVGAIVAFGGCAVITIFSLWTMASHIYHMRLPRRPWRENLQMKSDHLEEGTKSLMIHDGSSNWLWAHLSLKFQRPVRSVSEENRITEHRPMRSSTSMVVDPEVAVRNLDTEKWGIEANIQGNVEASPGPKTEVRTRGPAELPLQESSMQIRIPINPPSKIILPCSIPIPPLATQQAPSTFTTRPPFLTAPILRSAHRHTLSTNTVSSGPPIISTDSMYPASILPAYPGMARTVQPENSELNRIPSRRMIRASSLGTLNQIPIYEEFLHNATERASEVMVTWRNTAAL</sequence>
<evidence type="ECO:0000313" key="3">
    <source>
        <dbReference type="Proteomes" id="UP000807353"/>
    </source>
</evidence>
<dbReference type="AlphaFoldDB" id="A0A9P5Y1N8"/>
<keyword evidence="1" id="KW-1133">Transmembrane helix</keyword>